<reference evidence="2 3" key="1">
    <citation type="submission" date="2019-09" db="EMBL/GenBank/DDBJ databases">
        <title>Non-baumannii Acinetobacter spp. carrying blaNDM-1 isolated in China.</title>
        <authorList>
            <person name="Cui C."/>
            <person name="Chen C."/>
            <person name="Sun J."/>
            <person name="Liu Y."/>
        </authorList>
    </citation>
    <scope>NUCLEOTIDE SEQUENCE [LARGE SCALE GENOMIC DNA]</scope>
    <source>
        <strain evidence="2 3">B18</strain>
    </source>
</reference>
<sequence length="452" mass="49604">MNAKILTQSTHFQSTTVRPTMQRTLMMSMIALSMGGMSVAAQAQTQQQKEIEQLRQEVQALRGLIEQQKVQNAQTATAIANVQRTAAAPVANPVLKTAKGAEFNLYGNVRLDASYQVEGGAKDMPYNQINGVPLEGNKEQSDRLRSTLSATRLGLDFKSPVGEQDVKGKLEVDFLGGANLDNLRIRHAYLNYGNWLIGQTWSNFAIPDYMPETIDALAYVGGAVKRTPQVRYTTKFSPQTNLVVAAEDPKDSSINQRLPALTARLNHQFADNLNVSVRAMGHEKRVNSDEEMAWGVGVGAKYDVVPGTTLKADYYHVKGDSSFVSFTNKGVAVTNLDDKGAITATSAIAAQSEFDSIMVGITQKFGDKVHGTLGYGYMSFDKDPNYIAATKDTTTINKDLWQAWANVFYSPRKPLSFGLEYVYGEREAFGEAANGSKTGEDNRINMVAIYNF</sequence>
<dbReference type="Pfam" id="PF19577">
    <property type="entry name" value="DcaP"/>
    <property type="match status" value="1"/>
</dbReference>
<organism evidence="2 3">
    <name type="scientific">Acinetobacter indicus</name>
    <dbReference type="NCBI Taxonomy" id="756892"/>
    <lineage>
        <taxon>Bacteria</taxon>
        <taxon>Pseudomonadati</taxon>
        <taxon>Pseudomonadota</taxon>
        <taxon>Gammaproteobacteria</taxon>
        <taxon>Moraxellales</taxon>
        <taxon>Moraxellaceae</taxon>
        <taxon>Acinetobacter</taxon>
    </lineage>
</organism>
<dbReference type="Proteomes" id="UP000503440">
    <property type="component" value="Chromosome"/>
</dbReference>
<evidence type="ECO:0000313" key="3">
    <source>
        <dbReference type="Proteomes" id="UP000503440"/>
    </source>
</evidence>
<keyword evidence="1" id="KW-0175">Coiled coil</keyword>
<dbReference type="RefSeq" id="WP_163145797.1">
    <property type="nucleotide sequence ID" value="NZ_CP044455.1"/>
</dbReference>
<gene>
    <name evidence="2" type="ORF">FSC09_07280</name>
</gene>
<dbReference type="InterPro" id="IPR023614">
    <property type="entry name" value="Porin_dom_sf"/>
</dbReference>
<evidence type="ECO:0000256" key="1">
    <source>
        <dbReference type="SAM" id="Coils"/>
    </source>
</evidence>
<dbReference type="EMBL" id="CP044455">
    <property type="protein sequence ID" value="QIC70226.1"/>
    <property type="molecule type" value="Genomic_DNA"/>
</dbReference>
<feature type="coiled-coil region" evidence="1">
    <location>
        <begin position="37"/>
        <end position="71"/>
    </location>
</feature>
<evidence type="ECO:0008006" key="4">
    <source>
        <dbReference type="Google" id="ProtNLM"/>
    </source>
</evidence>
<proteinExistence type="predicted"/>
<dbReference type="InterPro" id="IPR045748">
    <property type="entry name" value="DcaP"/>
</dbReference>
<evidence type="ECO:0000313" key="2">
    <source>
        <dbReference type="EMBL" id="QIC70226.1"/>
    </source>
</evidence>
<protein>
    <recommendedName>
        <fullName evidence="4">DcaP-like protein</fullName>
    </recommendedName>
</protein>
<dbReference type="Gene3D" id="2.40.160.10">
    <property type="entry name" value="Porin"/>
    <property type="match status" value="1"/>
</dbReference>
<dbReference type="SUPFAM" id="SSF56935">
    <property type="entry name" value="Porins"/>
    <property type="match status" value="1"/>
</dbReference>
<dbReference type="AlphaFoldDB" id="A0A6C0Y219"/>
<accession>A0A6C0Y219</accession>
<name>A0A6C0Y219_9GAMM</name>